<name>A0AAD9V287_ACRCE</name>
<organism evidence="1 2">
    <name type="scientific">Acropora cervicornis</name>
    <name type="common">Staghorn coral</name>
    <dbReference type="NCBI Taxonomy" id="6130"/>
    <lineage>
        <taxon>Eukaryota</taxon>
        <taxon>Metazoa</taxon>
        <taxon>Cnidaria</taxon>
        <taxon>Anthozoa</taxon>
        <taxon>Hexacorallia</taxon>
        <taxon>Scleractinia</taxon>
        <taxon>Astrocoeniina</taxon>
        <taxon>Acroporidae</taxon>
        <taxon>Acropora</taxon>
    </lineage>
</organism>
<dbReference type="EMBL" id="JARQWQ010000043">
    <property type="protein sequence ID" value="KAK2558619.1"/>
    <property type="molecule type" value="Genomic_DNA"/>
</dbReference>
<gene>
    <name evidence="1" type="ORF">P5673_018808</name>
</gene>
<sequence>MKIIQECTKRKGNNQDVFKFQDPMTPPDKLFRDKRIEFFLVCVGSINNIEQVFLCGEDTASFECECNLVKALVNLIAAYYVYDVKYPQCMIGVLLFLQEVVLLLKETKLKGAKYASFMAEFQKSCRRD</sequence>
<evidence type="ECO:0000313" key="1">
    <source>
        <dbReference type="EMBL" id="KAK2558619.1"/>
    </source>
</evidence>
<reference evidence="1" key="2">
    <citation type="journal article" date="2023" name="Science">
        <title>Genomic signatures of disease resistance in endangered staghorn corals.</title>
        <authorList>
            <person name="Vollmer S.V."/>
            <person name="Selwyn J.D."/>
            <person name="Despard B.A."/>
            <person name="Roesel C.L."/>
        </authorList>
    </citation>
    <scope>NUCLEOTIDE SEQUENCE</scope>
    <source>
        <strain evidence="1">K2</strain>
    </source>
</reference>
<keyword evidence="2" id="KW-1185">Reference proteome</keyword>
<evidence type="ECO:0000313" key="2">
    <source>
        <dbReference type="Proteomes" id="UP001249851"/>
    </source>
</evidence>
<dbReference type="AlphaFoldDB" id="A0AAD9V287"/>
<proteinExistence type="predicted"/>
<reference evidence="1" key="1">
    <citation type="journal article" date="2023" name="G3 (Bethesda)">
        <title>Whole genome assembly and annotation of the endangered Caribbean coral Acropora cervicornis.</title>
        <authorList>
            <person name="Selwyn J.D."/>
            <person name="Vollmer S.V."/>
        </authorList>
    </citation>
    <scope>NUCLEOTIDE SEQUENCE</scope>
    <source>
        <strain evidence="1">K2</strain>
    </source>
</reference>
<comment type="caution">
    <text evidence="1">The sequence shown here is derived from an EMBL/GenBank/DDBJ whole genome shotgun (WGS) entry which is preliminary data.</text>
</comment>
<accession>A0AAD9V287</accession>
<protein>
    <submittedName>
        <fullName evidence="1">Uncharacterized protein</fullName>
    </submittedName>
</protein>
<dbReference type="Proteomes" id="UP001249851">
    <property type="component" value="Unassembled WGS sequence"/>
</dbReference>